<accession>A0A6C2U2G1</accession>
<evidence type="ECO:0000313" key="2">
    <source>
        <dbReference type="EMBL" id="VGO13844.1"/>
    </source>
</evidence>
<evidence type="ECO:0000256" key="1">
    <source>
        <dbReference type="SAM" id="SignalP"/>
    </source>
</evidence>
<evidence type="ECO:0000313" key="3">
    <source>
        <dbReference type="Proteomes" id="UP000366872"/>
    </source>
</evidence>
<keyword evidence="3" id="KW-1185">Reference proteome</keyword>
<keyword evidence="1" id="KW-0732">Signal</keyword>
<gene>
    <name evidence="2" type="ORF">PDESU_02401</name>
</gene>
<dbReference type="RefSeq" id="WP_136079382.1">
    <property type="nucleotide sequence ID" value="NZ_CAAHFG010000001.1"/>
</dbReference>
<dbReference type="EMBL" id="CAAHFG010000001">
    <property type="protein sequence ID" value="VGO13844.1"/>
    <property type="molecule type" value="Genomic_DNA"/>
</dbReference>
<sequence length="1012" mass="104100">MKAKLIMAVLLSGLCLGARAAFVTYTPNFDVSSDANTSATTAYAVDGTLLDTGIVDDGVSTVDAETFYFEDSTTGIKFSYTLTITAIDGFLNPQPVAAGFGVGNAGKGETAAVTGWLDTDTSDSEEEYLTFAITGLSVDFSGYIADSIPGVTTPSLNSTAVGISGFGLSSYTVDKTDITLTDGTNPTYVGQPGATFSIDGLGSLSDETGEMTISVGNMGVETGDDRIRLSHVTTRVELDVISSSTAPQIVLSDDSLSLELVAPDTSINGTLAASYIAGSGSSADIEIVSLVASNGFSASVVSSTLGTSNPDEDITVTFDNAVAGLANGETTNSALVVTWTETGSGTTNTSEAALDVTYINEPLELLMPETLSLSVVAPATVKTGSVDVAFSGTAVTSVDVDISVESIYPSAFSVVPPTSFVMTEPSPSNRTVEIVFDNSSAGLVNGESATGLVHMVYNETGSSELATNSVEVTVLYIDDPVAASIFYQKQVIGIGLDWNGAYWTNLAYTVPQMPTAGNTYINAMGGETRANTTTTFLGDSLELRAEGSSLALKLTPVEVNLILNAGTGISNNGGGGDVNGSISSATNNGSGAITFSSGGDGRDINITAPMAIGSNITSMVVDMGNHESDSDENVTINTTSNTFAGVWQVASGHLIGNLEGSLGTASFIVGANGLLNLNYDYDGAGQSLEIAAGGTLLLDQDLTFEQASIGPYPLDAGTYTASELLADPNYSSAIDAASNPGSTLTVLSDPLEYKIAIFNFDATNGVSSDVFAYSDVSDWDLTNAGTGASYTNANAAFNKTANVTANNVANTIDPVSGNYHSFNVAVEGLAAGATLNLNNLGLDYICLSPLGFRLAIYSSVTGQGTNTFMSGDTPLYDSGTINSAGTYDVNVALTNVAFQALENGESIEFRFVIADSSNSGSRIHGIDNINLTGWVDAGLGPHVGEVAFAISGSGAVVGWDTYSGVTYAVQYDDNLTTPPGWTNIDSVVGIDGMMSSTNEMVDPAGFYRVVIP</sequence>
<dbReference type="Proteomes" id="UP000366872">
    <property type="component" value="Unassembled WGS sequence"/>
</dbReference>
<proteinExistence type="predicted"/>
<feature type="chain" id="PRO_5025557751" evidence="1">
    <location>
        <begin position="21"/>
        <end position="1012"/>
    </location>
</feature>
<organism evidence="2 3">
    <name type="scientific">Pontiella desulfatans</name>
    <dbReference type="NCBI Taxonomy" id="2750659"/>
    <lineage>
        <taxon>Bacteria</taxon>
        <taxon>Pseudomonadati</taxon>
        <taxon>Kiritimatiellota</taxon>
        <taxon>Kiritimatiellia</taxon>
        <taxon>Kiritimatiellales</taxon>
        <taxon>Pontiellaceae</taxon>
        <taxon>Pontiella</taxon>
    </lineage>
</organism>
<feature type="signal peptide" evidence="1">
    <location>
        <begin position="1"/>
        <end position="20"/>
    </location>
</feature>
<reference evidence="2 3" key="1">
    <citation type="submission" date="2019-04" db="EMBL/GenBank/DDBJ databases">
        <authorList>
            <person name="Van Vliet M D."/>
        </authorList>
    </citation>
    <scope>NUCLEOTIDE SEQUENCE [LARGE SCALE GENOMIC DNA]</scope>
    <source>
        <strain evidence="2 3">F1</strain>
    </source>
</reference>
<name>A0A6C2U2G1_PONDE</name>
<protein>
    <submittedName>
        <fullName evidence="2">Uncharacterized protein</fullName>
    </submittedName>
</protein>
<dbReference type="AlphaFoldDB" id="A0A6C2U2G1"/>